<dbReference type="GO" id="GO:0009228">
    <property type="term" value="P:thiamine biosynthetic process"/>
    <property type="evidence" value="ECO:0007669"/>
    <property type="project" value="UniProtKB-UniRule"/>
</dbReference>
<reference evidence="12 13" key="1">
    <citation type="submission" date="2018-05" db="EMBL/GenBank/DDBJ databases">
        <title>Genomic Encyclopedia of Type Strains, Phase IV (KMG-IV): sequencing the most valuable type-strain genomes for metagenomic binning, comparative biology and taxonomic classification.</title>
        <authorList>
            <person name="Goeker M."/>
        </authorList>
    </citation>
    <scope>NUCLEOTIDE SEQUENCE [LARGE SCALE GENOMIC DNA]</scope>
    <source>
        <strain evidence="12 13">JC118</strain>
    </source>
</reference>
<dbReference type="InterPro" id="IPR033248">
    <property type="entry name" value="Transketolase_C"/>
</dbReference>
<comment type="cofactor">
    <cofactor evidence="10">
        <name>Mg(2+)</name>
        <dbReference type="ChEBI" id="CHEBI:18420"/>
    </cofactor>
    <text evidence="10">Binds 1 Mg(2+) ion per subunit.</text>
</comment>
<dbReference type="PANTHER" id="PTHR43322:SF5">
    <property type="entry name" value="1-DEOXY-D-XYLULOSE-5-PHOSPHATE SYNTHASE, CHLOROPLASTIC"/>
    <property type="match status" value="1"/>
</dbReference>
<dbReference type="Pfam" id="PF02780">
    <property type="entry name" value="Transketolase_C"/>
    <property type="match status" value="1"/>
</dbReference>
<gene>
    <name evidence="10" type="primary">dxs</name>
    <name evidence="12" type="ORF">DES51_1135</name>
</gene>
<dbReference type="InterPro" id="IPR005477">
    <property type="entry name" value="Dxylulose-5-P_synthase"/>
</dbReference>
<evidence type="ECO:0000256" key="6">
    <source>
        <dbReference type="ARBA" id="ARBA00022842"/>
    </source>
</evidence>
<feature type="binding site" evidence="10">
    <location>
        <position position="369"/>
    </location>
    <ligand>
        <name>thiamine diphosphate</name>
        <dbReference type="ChEBI" id="CHEBI:58937"/>
    </ligand>
</feature>
<keyword evidence="13" id="KW-1185">Reference proteome</keyword>
<protein>
    <recommendedName>
        <fullName evidence="10">1-deoxy-D-xylulose-5-phosphate synthase</fullName>
        <ecNumber evidence="10">2.2.1.7</ecNumber>
    </recommendedName>
    <alternativeName>
        <fullName evidence="10">1-deoxyxylulose-5-phosphate synthase</fullName>
        <shortName evidence="10">DXP synthase</shortName>
        <shortName evidence="10">DXPS</shortName>
    </alternativeName>
</protein>
<dbReference type="GO" id="GO:0019288">
    <property type="term" value="P:isopentenyl diphosphate biosynthetic process, methylerythritol 4-phosphate pathway"/>
    <property type="evidence" value="ECO:0007669"/>
    <property type="project" value="TreeGrafter"/>
</dbReference>
<feature type="binding site" evidence="10">
    <location>
        <position position="74"/>
    </location>
    <ligand>
        <name>thiamine diphosphate</name>
        <dbReference type="ChEBI" id="CHEBI:58937"/>
    </ligand>
</feature>
<comment type="catalytic activity">
    <reaction evidence="10">
        <text>D-glyceraldehyde 3-phosphate + pyruvate + H(+) = 1-deoxy-D-xylulose 5-phosphate + CO2</text>
        <dbReference type="Rhea" id="RHEA:12605"/>
        <dbReference type="ChEBI" id="CHEBI:15361"/>
        <dbReference type="ChEBI" id="CHEBI:15378"/>
        <dbReference type="ChEBI" id="CHEBI:16526"/>
        <dbReference type="ChEBI" id="CHEBI:57792"/>
        <dbReference type="ChEBI" id="CHEBI:59776"/>
        <dbReference type="EC" id="2.2.1.7"/>
    </reaction>
</comment>
<comment type="pathway">
    <text evidence="1 10">Metabolic intermediate biosynthesis; 1-deoxy-D-xylulose 5-phosphate biosynthesis; 1-deoxy-D-xylulose 5-phosphate from D-glyceraldehyde 3-phosphate and pyruvate: step 1/1.</text>
</comment>
<evidence type="ECO:0000256" key="4">
    <source>
        <dbReference type="ARBA" id="ARBA00022679"/>
    </source>
</evidence>
<dbReference type="InterPro" id="IPR009014">
    <property type="entry name" value="Transketo_C/PFOR_II"/>
</dbReference>
<dbReference type="NCBIfam" id="NF003933">
    <property type="entry name" value="PRK05444.2-2"/>
    <property type="match status" value="1"/>
</dbReference>
<comment type="caution">
    <text evidence="12">The sequence shown here is derived from an EMBL/GenBank/DDBJ whole genome shotgun (WGS) entry which is preliminary data.</text>
</comment>
<comment type="cofactor">
    <cofactor evidence="10">
        <name>thiamine diphosphate</name>
        <dbReference type="ChEBI" id="CHEBI:58937"/>
    </cofactor>
    <text evidence="10">Binds 1 thiamine pyrophosphate per subunit.</text>
</comment>
<dbReference type="UniPathway" id="UPA00064">
    <property type="reaction ID" value="UER00091"/>
</dbReference>
<keyword evidence="8 10" id="KW-0786">Thiamine pyrophosphate</keyword>
<evidence type="ECO:0000313" key="13">
    <source>
        <dbReference type="Proteomes" id="UP000247612"/>
    </source>
</evidence>
<evidence type="ECO:0000256" key="9">
    <source>
        <dbReference type="ARBA" id="ARBA00023229"/>
    </source>
</evidence>
<keyword evidence="9 10" id="KW-0414">Isoprene biosynthesis</keyword>
<dbReference type="EMBL" id="QJKH01000013">
    <property type="protein sequence ID" value="PXX76811.1"/>
    <property type="molecule type" value="Genomic_DNA"/>
</dbReference>
<keyword evidence="5 10" id="KW-0479">Metal-binding</keyword>
<dbReference type="SMART" id="SM00861">
    <property type="entry name" value="Transket_pyr"/>
    <property type="match status" value="1"/>
</dbReference>
<feature type="binding site" evidence="10">
    <location>
        <begin position="115"/>
        <end position="117"/>
    </location>
    <ligand>
        <name>thiamine diphosphate</name>
        <dbReference type="ChEBI" id="CHEBI:58937"/>
    </ligand>
</feature>
<proteinExistence type="inferred from homology"/>
<dbReference type="RefSeq" id="WP_022939594.1">
    <property type="nucleotide sequence ID" value="NZ_QJKH01000013.1"/>
</dbReference>
<evidence type="ECO:0000256" key="3">
    <source>
        <dbReference type="ARBA" id="ARBA00011738"/>
    </source>
</evidence>
<organism evidence="12 13">
    <name type="scientific">Dielma fastidiosa</name>
    <dbReference type="NCBI Taxonomy" id="1034346"/>
    <lineage>
        <taxon>Bacteria</taxon>
        <taxon>Bacillati</taxon>
        <taxon>Bacillota</taxon>
        <taxon>Erysipelotrichia</taxon>
        <taxon>Erysipelotrichales</taxon>
        <taxon>Erysipelotrichaceae</taxon>
        <taxon>Dielma</taxon>
    </lineage>
</organism>
<dbReference type="GO" id="GO:0008661">
    <property type="term" value="F:1-deoxy-D-xylulose-5-phosphate synthase activity"/>
    <property type="evidence" value="ECO:0007669"/>
    <property type="project" value="UniProtKB-UniRule"/>
</dbReference>
<dbReference type="GO" id="GO:0000287">
    <property type="term" value="F:magnesium ion binding"/>
    <property type="evidence" value="ECO:0007669"/>
    <property type="project" value="UniProtKB-UniRule"/>
</dbReference>
<evidence type="ECO:0000256" key="1">
    <source>
        <dbReference type="ARBA" id="ARBA00004980"/>
    </source>
</evidence>
<evidence type="ECO:0000256" key="8">
    <source>
        <dbReference type="ARBA" id="ARBA00023052"/>
    </source>
</evidence>
<dbReference type="SUPFAM" id="SSF52518">
    <property type="entry name" value="Thiamin diphosphate-binding fold (THDP-binding)"/>
    <property type="match status" value="2"/>
</dbReference>
<dbReference type="EC" id="2.2.1.7" evidence="10"/>
<keyword evidence="4 10" id="KW-0808">Transferase</keyword>
<feature type="binding site" evidence="10">
    <location>
        <position position="146"/>
    </location>
    <ligand>
        <name>Mg(2+)</name>
        <dbReference type="ChEBI" id="CHEBI:18420"/>
    </ligand>
</feature>
<feature type="binding site" evidence="10">
    <location>
        <position position="285"/>
    </location>
    <ligand>
        <name>thiamine diphosphate</name>
        <dbReference type="ChEBI" id="CHEBI:58937"/>
    </ligand>
</feature>
<dbReference type="NCBIfam" id="TIGR00204">
    <property type="entry name" value="dxs"/>
    <property type="match status" value="1"/>
</dbReference>
<accession>A0A318KG78</accession>
<evidence type="ECO:0000256" key="10">
    <source>
        <dbReference type="HAMAP-Rule" id="MF_00315"/>
    </source>
</evidence>
<feature type="binding site" evidence="10">
    <location>
        <begin position="147"/>
        <end position="148"/>
    </location>
    <ligand>
        <name>thiamine diphosphate</name>
        <dbReference type="ChEBI" id="CHEBI:58937"/>
    </ligand>
</feature>
<evidence type="ECO:0000313" key="12">
    <source>
        <dbReference type="EMBL" id="PXX76811.1"/>
    </source>
</evidence>
<evidence type="ECO:0000256" key="5">
    <source>
        <dbReference type="ARBA" id="ARBA00022723"/>
    </source>
</evidence>
<dbReference type="InterPro" id="IPR029061">
    <property type="entry name" value="THDP-binding"/>
</dbReference>
<dbReference type="PANTHER" id="PTHR43322">
    <property type="entry name" value="1-D-DEOXYXYLULOSE 5-PHOSPHATE SYNTHASE-RELATED"/>
    <property type="match status" value="1"/>
</dbReference>
<dbReference type="GO" id="GO:0016114">
    <property type="term" value="P:terpenoid biosynthetic process"/>
    <property type="evidence" value="ECO:0007669"/>
    <property type="project" value="UniProtKB-UniRule"/>
</dbReference>
<feature type="binding site" evidence="10">
    <location>
        <position position="175"/>
    </location>
    <ligand>
        <name>Mg(2+)</name>
        <dbReference type="ChEBI" id="CHEBI:18420"/>
    </ligand>
</feature>
<feature type="domain" description="Transketolase-like pyrimidine-binding" evidence="11">
    <location>
        <begin position="318"/>
        <end position="482"/>
    </location>
</feature>
<keyword evidence="6 10" id="KW-0460">Magnesium</keyword>
<sequence>MLMNIEEIKGPEDIKTMSVKELEALSSDIRKFLIASIAKTGGHLSSNLGVVELTVALHYVFDSPRDKIIFDVGHQSYVHKILTGRAPAFKTLRQFKGLSGFQKRAESIHDPWEAGHSSTALSAALGMAVSRDLNHEDYCVVPVVGDAAMVGGLSIEALNEIGSEQRNMVIIFNDNNMSISQNVGALNETFTRLRTSKPYNDLKQDISGALSTSKAGESVLNVMRNVKNTVKKNISTNSFFTELNLDYIGPVDGHDIKSLIKTLKIAKKHRGPIVVHVITKKGKGYSFAENDTSGKWHGVSQFNIETGEVLNRLPENHCSWSEIIANTVCDLAKTNDHIVTLTPAMISGSKLEKFFSLYPERAFDCGIAEEHAAVFAASLANAGQRPFLAIYSSFMQRAYDQLNHEMARMDLPVVIGIDRCGLVGEDGATHHGIFDIQLLRALPNFILCEPKDGEEAQQLLYTGFNQQHPFAIRYPRGSNVYQKVSEYQSIPIGSWTRWRFNQESKAIVITYGCDVDRVISKASINEIPITVINARFFKPLDIEMLKECAQTKLPVIVYETDILSGGLSSAILEICNDLGINMPLVRIGIKDHFVEHGSLPQLRKVEKIDLTTLFNKITELIHHAD</sequence>
<dbReference type="Pfam" id="PF02779">
    <property type="entry name" value="Transket_pyr"/>
    <property type="match status" value="1"/>
</dbReference>
<evidence type="ECO:0000256" key="7">
    <source>
        <dbReference type="ARBA" id="ARBA00022977"/>
    </source>
</evidence>
<dbReference type="InterPro" id="IPR005475">
    <property type="entry name" value="Transketolase-like_Pyr-bd"/>
</dbReference>
<dbReference type="Pfam" id="PF13292">
    <property type="entry name" value="DXP_synthase_N"/>
    <property type="match status" value="1"/>
</dbReference>
<keyword evidence="7 10" id="KW-0784">Thiamine biosynthesis</keyword>
<dbReference type="HAMAP" id="MF_00315">
    <property type="entry name" value="DXP_synth"/>
    <property type="match status" value="1"/>
</dbReference>
<feature type="binding site" evidence="10">
    <location>
        <position position="175"/>
    </location>
    <ligand>
        <name>thiamine diphosphate</name>
        <dbReference type="ChEBI" id="CHEBI:58937"/>
    </ligand>
</feature>
<comment type="function">
    <text evidence="10">Catalyzes the acyloin condensation reaction between C atoms 2 and 3 of pyruvate and glyceraldehyde 3-phosphate to yield 1-deoxy-D-xylulose-5-phosphate (DXP).</text>
</comment>
<evidence type="ECO:0000256" key="2">
    <source>
        <dbReference type="ARBA" id="ARBA00011081"/>
    </source>
</evidence>
<dbReference type="AlphaFoldDB" id="A0A318KG78"/>
<dbReference type="Gene3D" id="3.40.50.920">
    <property type="match status" value="1"/>
</dbReference>
<comment type="subunit">
    <text evidence="3 10">Homodimer.</text>
</comment>
<dbReference type="Gene3D" id="3.40.50.970">
    <property type="match status" value="2"/>
</dbReference>
<name>A0A318KG78_9FIRM</name>
<dbReference type="CDD" id="cd07033">
    <property type="entry name" value="TPP_PYR_DXS_TK_like"/>
    <property type="match status" value="1"/>
</dbReference>
<dbReference type="SUPFAM" id="SSF52922">
    <property type="entry name" value="TK C-terminal domain-like"/>
    <property type="match status" value="1"/>
</dbReference>
<dbReference type="GO" id="GO:0030976">
    <property type="term" value="F:thiamine pyrophosphate binding"/>
    <property type="evidence" value="ECO:0007669"/>
    <property type="project" value="UniProtKB-UniRule"/>
</dbReference>
<evidence type="ECO:0000259" key="11">
    <source>
        <dbReference type="SMART" id="SM00861"/>
    </source>
</evidence>
<dbReference type="CDD" id="cd02007">
    <property type="entry name" value="TPP_DXS"/>
    <property type="match status" value="1"/>
</dbReference>
<comment type="similarity">
    <text evidence="2 10">Belongs to the transketolase family. DXPS subfamily.</text>
</comment>
<dbReference type="GO" id="GO:0005829">
    <property type="term" value="C:cytosol"/>
    <property type="evidence" value="ECO:0007669"/>
    <property type="project" value="TreeGrafter"/>
</dbReference>
<dbReference type="Proteomes" id="UP000247612">
    <property type="component" value="Unassembled WGS sequence"/>
</dbReference>
<dbReference type="STRING" id="1034346.GCA_000313565_03316"/>